<dbReference type="AlphaFoldDB" id="A0A212KAB8"/>
<feature type="domain" description="Lipocalin-like" evidence="1">
    <location>
        <begin position="40"/>
        <end position="120"/>
    </location>
</feature>
<name>A0A212KAB8_9BACT</name>
<dbReference type="EMBL" id="FLUL01000001">
    <property type="protein sequence ID" value="SBW08616.1"/>
    <property type="molecule type" value="Genomic_DNA"/>
</dbReference>
<reference evidence="2" key="1">
    <citation type="submission" date="2016-04" db="EMBL/GenBank/DDBJ databases">
        <authorList>
            <person name="Evans L.H."/>
            <person name="Alamgir A."/>
            <person name="Owens N."/>
            <person name="Weber N.D."/>
            <person name="Virtaneva K."/>
            <person name="Barbian K."/>
            <person name="Babar A."/>
            <person name="Rosenke K."/>
        </authorList>
    </citation>
    <scope>NUCLEOTIDE SEQUENCE</scope>
    <source>
        <strain evidence="2">86-2</strain>
    </source>
</reference>
<dbReference type="InterPro" id="IPR024311">
    <property type="entry name" value="Lipocalin-like"/>
</dbReference>
<dbReference type="Pfam" id="PF13648">
    <property type="entry name" value="Lipocalin_4"/>
    <property type="match status" value="1"/>
</dbReference>
<gene>
    <name evidence="2" type="ORF">KL86DYS2_13416</name>
</gene>
<evidence type="ECO:0000259" key="1">
    <source>
        <dbReference type="Pfam" id="PF13648"/>
    </source>
</evidence>
<accession>A0A212KAB8</accession>
<dbReference type="PROSITE" id="PS51257">
    <property type="entry name" value="PROKAR_LIPOPROTEIN"/>
    <property type="match status" value="1"/>
</dbReference>
<evidence type="ECO:0000313" key="2">
    <source>
        <dbReference type="EMBL" id="SBW08616.1"/>
    </source>
</evidence>
<organism evidence="2">
    <name type="scientific">uncultured Dysgonomonas sp</name>
    <dbReference type="NCBI Taxonomy" id="206096"/>
    <lineage>
        <taxon>Bacteria</taxon>
        <taxon>Pseudomonadati</taxon>
        <taxon>Bacteroidota</taxon>
        <taxon>Bacteroidia</taxon>
        <taxon>Bacteroidales</taxon>
        <taxon>Dysgonomonadaceae</taxon>
        <taxon>Dysgonomonas</taxon>
        <taxon>environmental samples</taxon>
    </lineage>
</organism>
<protein>
    <recommendedName>
        <fullName evidence="1">Lipocalin-like domain-containing protein</fullName>
    </recommendedName>
</protein>
<sequence>MVNMERMSIRLISLAGFIFAFLFLVSCKPYNSDEVNNQMIQGKWQLVAVESKKNDSASLDLNQQDVYLYFNGNKCTQEIVGLVKSDYTFIIHNFTLMLYKDSVFDNKLDIYTLTVDSLVFKQGGDRSLKYKRTGL</sequence>
<proteinExistence type="predicted"/>